<dbReference type="HAMAP" id="MF_00374">
    <property type="entry name" value="Ribosomal_uL29"/>
    <property type="match status" value="1"/>
</dbReference>
<dbReference type="EMBL" id="KT006938">
    <property type="protein sequence ID" value="AKQ00788.1"/>
    <property type="molecule type" value="Genomic_DNA"/>
</dbReference>
<dbReference type="InterPro" id="IPR018254">
    <property type="entry name" value="Ribosomal_uL29_CS"/>
</dbReference>
<dbReference type="Pfam" id="PF00831">
    <property type="entry name" value="Ribosomal_L29"/>
    <property type="match status" value="1"/>
</dbReference>
<evidence type="ECO:0000256" key="4">
    <source>
        <dbReference type="ARBA" id="ARBA00035204"/>
    </source>
</evidence>
<dbReference type="FunFam" id="1.10.287.310:FF:000001">
    <property type="entry name" value="50S ribosomal protein L29"/>
    <property type="match status" value="1"/>
</dbReference>
<dbReference type="GO" id="GO:0006412">
    <property type="term" value="P:translation"/>
    <property type="evidence" value="ECO:0007669"/>
    <property type="project" value="UniProtKB-UniRule"/>
</dbReference>
<dbReference type="InterPro" id="IPR036049">
    <property type="entry name" value="Ribosomal_uL29_sf"/>
</dbReference>
<evidence type="ECO:0000256" key="1">
    <source>
        <dbReference type="ARBA" id="ARBA00009254"/>
    </source>
</evidence>
<dbReference type="PROSITE" id="PS00579">
    <property type="entry name" value="RIBOSOMAL_L29"/>
    <property type="match status" value="1"/>
</dbReference>
<keyword evidence="3 5" id="KW-0687">Ribonucleoprotein</keyword>
<evidence type="ECO:0000256" key="5">
    <source>
        <dbReference type="HAMAP-Rule" id="MF_00374"/>
    </source>
</evidence>
<dbReference type="SUPFAM" id="SSF46561">
    <property type="entry name" value="Ribosomal protein L29 (L29p)"/>
    <property type="match status" value="1"/>
</dbReference>
<dbReference type="CDD" id="cd00427">
    <property type="entry name" value="Ribosomal_L29_HIP"/>
    <property type="match status" value="1"/>
</dbReference>
<accession>A0A0H4T022</accession>
<dbReference type="Gene3D" id="6.10.140.1970">
    <property type="match status" value="1"/>
</dbReference>
<keyword evidence="2 5" id="KW-0689">Ribosomal protein</keyword>
<sequence>MKTKEYREMDTEARKKELIDLLREQFNLRMQKATGQMSNTANFAKVRRNIARLRTIMNEKSG</sequence>
<dbReference type="GO" id="GO:0022625">
    <property type="term" value="C:cytosolic large ribosomal subunit"/>
    <property type="evidence" value="ECO:0007669"/>
    <property type="project" value="TreeGrafter"/>
</dbReference>
<evidence type="ECO:0000256" key="2">
    <source>
        <dbReference type="ARBA" id="ARBA00022980"/>
    </source>
</evidence>
<gene>
    <name evidence="5" type="primary">rpmC</name>
</gene>
<evidence type="ECO:0000313" key="6">
    <source>
        <dbReference type="EMBL" id="AKQ00788.1"/>
    </source>
</evidence>
<dbReference type="InterPro" id="IPR050063">
    <property type="entry name" value="Ribosomal_protein_uL29"/>
</dbReference>
<dbReference type="AlphaFoldDB" id="A0A0H4T022"/>
<proteinExistence type="inferred from homology"/>
<dbReference type="InterPro" id="IPR001854">
    <property type="entry name" value="Ribosomal_uL29"/>
</dbReference>
<dbReference type="PANTHER" id="PTHR10916">
    <property type="entry name" value="60S RIBOSOMAL PROTEIN L35/50S RIBOSOMAL PROTEIN L29"/>
    <property type="match status" value="1"/>
</dbReference>
<dbReference type="GO" id="GO:0003735">
    <property type="term" value="F:structural constituent of ribosome"/>
    <property type="evidence" value="ECO:0007669"/>
    <property type="project" value="InterPro"/>
</dbReference>
<organism evidence="6">
    <name type="scientific">uncultured proteobacterium Rifle_16ft_4_minimus_11209</name>
    <dbReference type="NCBI Taxonomy" id="1665205"/>
    <lineage>
        <taxon>Bacteria</taxon>
        <taxon>Pseudomonadati</taxon>
        <taxon>Pseudomonadota</taxon>
        <taxon>environmental samples</taxon>
    </lineage>
</organism>
<protein>
    <recommendedName>
        <fullName evidence="4 5">Large ribosomal subunit protein uL29</fullName>
    </recommendedName>
</protein>
<dbReference type="PANTHER" id="PTHR10916:SF0">
    <property type="entry name" value="LARGE RIBOSOMAL SUBUNIT PROTEIN UL29C"/>
    <property type="match status" value="1"/>
</dbReference>
<comment type="similarity">
    <text evidence="1 5">Belongs to the universal ribosomal protein uL29 family.</text>
</comment>
<evidence type="ECO:0000256" key="3">
    <source>
        <dbReference type="ARBA" id="ARBA00023274"/>
    </source>
</evidence>
<dbReference type="NCBIfam" id="TIGR00012">
    <property type="entry name" value="L29"/>
    <property type="match status" value="1"/>
</dbReference>
<name>A0A0H4T022_9PROT</name>
<reference evidence="6" key="1">
    <citation type="journal article" date="2015" name="ISME J.">
        <title>Aquifer environment selects for microbial species cohorts in sediment and groundwater.</title>
        <authorList>
            <person name="Hug L.A."/>
            <person name="Thomas B.C."/>
            <person name="Brown C.T."/>
            <person name="Frischkorn K.R."/>
            <person name="Williams K.H."/>
            <person name="Tringe S.G."/>
            <person name="Banfield J.F."/>
        </authorList>
    </citation>
    <scope>NUCLEOTIDE SEQUENCE</scope>
</reference>